<dbReference type="AlphaFoldDB" id="A0A4P6JRL9"/>
<reference evidence="1 2" key="1">
    <citation type="submission" date="2019-01" db="EMBL/GenBank/DDBJ databases">
        <title>Ktedonosporobacter rubrisoli SCAWS-G2.</title>
        <authorList>
            <person name="Huang Y."/>
            <person name="Yan B."/>
        </authorList>
    </citation>
    <scope>NUCLEOTIDE SEQUENCE [LARGE SCALE GENOMIC DNA]</scope>
    <source>
        <strain evidence="1 2">SCAWS-G2</strain>
    </source>
</reference>
<protein>
    <submittedName>
        <fullName evidence="1">Uncharacterized protein</fullName>
    </submittedName>
</protein>
<evidence type="ECO:0000313" key="1">
    <source>
        <dbReference type="EMBL" id="QBD77994.1"/>
    </source>
</evidence>
<dbReference type="EMBL" id="CP035758">
    <property type="protein sequence ID" value="QBD77994.1"/>
    <property type="molecule type" value="Genomic_DNA"/>
</dbReference>
<dbReference type="RefSeq" id="WP_129889047.1">
    <property type="nucleotide sequence ID" value="NZ_CP035758.1"/>
</dbReference>
<organism evidence="1 2">
    <name type="scientific">Ktedonosporobacter rubrisoli</name>
    <dbReference type="NCBI Taxonomy" id="2509675"/>
    <lineage>
        <taxon>Bacteria</taxon>
        <taxon>Bacillati</taxon>
        <taxon>Chloroflexota</taxon>
        <taxon>Ktedonobacteria</taxon>
        <taxon>Ktedonobacterales</taxon>
        <taxon>Ktedonosporobacteraceae</taxon>
        <taxon>Ktedonosporobacter</taxon>
    </lineage>
</organism>
<sequence>MASYDIVIGNKAEGWELLKTLSDKLDALDEADSVYEDYYQSGWDDIEVKVVELSTKKKIKHIRPRK</sequence>
<dbReference type="KEGG" id="kbs:EPA93_19135"/>
<name>A0A4P6JRL9_KTERU</name>
<gene>
    <name evidence="1" type="ORF">EPA93_19135</name>
</gene>
<evidence type="ECO:0000313" key="2">
    <source>
        <dbReference type="Proteomes" id="UP000290365"/>
    </source>
</evidence>
<accession>A0A4P6JRL9</accession>
<keyword evidence="2" id="KW-1185">Reference proteome</keyword>
<dbReference type="Proteomes" id="UP000290365">
    <property type="component" value="Chromosome"/>
</dbReference>
<proteinExistence type="predicted"/>